<protein>
    <submittedName>
        <fullName evidence="1">Uncharacterized protein</fullName>
    </submittedName>
</protein>
<dbReference type="InterPro" id="IPR006873">
    <property type="entry name" value="DUF620"/>
</dbReference>
<organism evidence="1">
    <name type="scientific">Rhizophora mucronata</name>
    <name type="common">Asiatic mangrove</name>
    <dbReference type="NCBI Taxonomy" id="61149"/>
    <lineage>
        <taxon>Eukaryota</taxon>
        <taxon>Viridiplantae</taxon>
        <taxon>Streptophyta</taxon>
        <taxon>Embryophyta</taxon>
        <taxon>Tracheophyta</taxon>
        <taxon>Spermatophyta</taxon>
        <taxon>Magnoliopsida</taxon>
        <taxon>eudicotyledons</taxon>
        <taxon>Gunneridae</taxon>
        <taxon>Pentapetalae</taxon>
        <taxon>rosids</taxon>
        <taxon>fabids</taxon>
        <taxon>Malpighiales</taxon>
        <taxon>Rhizophoraceae</taxon>
        <taxon>Rhizophora</taxon>
    </lineage>
</organism>
<name>A0A2P2NFV9_RHIMU</name>
<dbReference type="PANTHER" id="PTHR31300:SF30">
    <property type="entry name" value="EMB|CAB81597.1"/>
    <property type="match status" value="1"/>
</dbReference>
<reference evidence="1" key="1">
    <citation type="submission" date="2018-02" db="EMBL/GenBank/DDBJ databases">
        <title>Rhizophora mucronata_Transcriptome.</title>
        <authorList>
            <person name="Meera S.P."/>
            <person name="Sreeshan A."/>
            <person name="Augustine A."/>
        </authorList>
    </citation>
    <scope>NUCLEOTIDE SEQUENCE</scope>
    <source>
        <tissue evidence="1">Leaf</tissue>
    </source>
</reference>
<dbReference type="EMBL" id="GGEC01060868">
    <property type="protein sequence ID" value="MBX41352.1"/>
    <property type="molecule type" value="Transcribed_RNA"/>
</dbReference>
<dbReference type="Pfam" id="PF04788">
    <property type="entry name" value="DUF620"/>
    <property type="match status" value="1"/>
</dbReference>
<evidence type="ECO:0000313" key="1">
    <source>
        <dbReference type="EMBL" id="MBX41352.1"/>
    </source>
</evidence>
<accession>A0A2P2NFV9</accession>
<dbReference type="AlphaFoldDB" id="A0A2P2NFV9"/>
<proteinExistence type="predicted"/>
<sequence length="114" mass="12693">MESTIQDYRTIDGINIAHAGRTWVSLFRFGEDPDGHSRTRMEEIWAIEEVDFNVKGLSMDCFLPPSDLKKEEEGCGVVNGKARLPSQIRSASARISASKVVAIDANDLDNNEHD</sequence>
<dbReference type="PANTHER" id="PTHR31300">
    <property type="entry name" value="LIPASE"/>
    <property type="match status" value="1"/>
</dbReference>